<comment type="caution">
    <text evidence="2">The sequence shown here is derived from an EMBL/GenBank/DDBJ whole genome shotgun (WGS) entry which is preliminary data.</text>
</comment>
<name>A0A6L2N5E7_TANCI</name>
<evidence type="ECO:0000256" key="1">
    <source>
        <dbReference type="SAM" id="MobiDB-lite"/>
    </source>
</evidence>
<accession>A0A6L2N5E7</accession>
<dbReference type="EMBL" id="BKCJ010008063">
    <property type="protein sequence ID" value="GEU80362.1"/>
    <property type="molecule type" value="Genomic_DNA"/>
</dbReference>
<dbReference type="AlphaFoldDB" id="A0A6L2N5E7"/>
<protein>
    <submittedName>
        <fullName evidence="2">Uncharacterized protein</fullName>
    </submittedName>
</protein>
<proteinExistence type="predicted"/>
<sequence>MSIIATHNAIIEAGGKDRAPILVVGSYIQWKTQSRRYIATRRNHELFNRCINEGPYEYQMITYPEVHATDTHPFRIILTGIDNDIYSTLDACANAKEMWIEIESRMQATTRSNGKEIARAPSPPRELEHEVISDEEETPRGKEIAKLMALISISFKKIYKPTNNNLQLSSNTRNKNVHNTPRIDKRSRYERQTGQYKNQRADNVARNRDTVGNQVVQQNEIQCYSYEGFRHTTRKFKSAKKVKDSSYNKDKMMLCKQEEAWV</sequence>
<reference evidence="2" key="1">
    <citation type="journal article" date="2019" name="Sci. Rep.">
        <title>Draft genome of Tanacetum cinerariifolium, the natural source of mosquito coil.</title>
        <authorList>
            <person name="Yamashiro T."/>
            <person name="Shiraishi A."/>
            <person name="Satake H."/>
            <person name="Nakayama K."/>
        </authorList>
    </citation>
    <scope>NUCLEOTIDE SEQUENCE</scope>
</reference>
<organism evidence="2">
    <name type="scientific">Tanacetum cinerariifolium</name>
    <name type="common">Dalmatian daisy</name>
    <name type="synonym">Chrysanthemum cinerariifolium</name>
    <dbReference type="NCBI Taxonomy" id="118510"/>
    <lineage>
        <taxon>Eukaryota</taxon>
        <taxon>Viridiplantae</taxon>
        <taxon>Streptophyta</taxon>
        <taxon>Embryophyta</taxon>
        <taxon>Tracheophyta</taxon>
        <taxon>Spermatophyta</taxon>
        <taxon>Magnoliopsida</taxon>
        <taxon>eudicotyledons</taxon>
        <taxon>Gunneridae</taxon>
        <taxon>Pentapetalae</taxon>
        <taxon>asterids</taxon>
        <taxon>campanulids</taxon>
        <taxon>Asterales</taxon>
        <taxon>Asteraceae</taxon>
        <taxon>Asteroideae</taxon>
        <taxon>Anthemideae</taxon>
        <taxon>Anthemidinae</taxon>
        <taxon>Tanacetum</taxon>
    </lineage>
</organism>
<feature type="region of interest" description="Disordered" evidence="1">
    <location>
        <begin position="110"/>
        <end position="139"/>
    </location>
</feature>
<gene>
    <name evidence="2" type="ORF">Tci_052340</name>
</gene>
<feature type="compositionally biased region" description="Basic and acidic residues" evidence="1">
    <location>
        <begin position="125"/>
        <end position="139"/>
    </location>
</feature>
<evidence type="ECO:0000313" key="2">
    <source>
        <dbReference type="EMBL" id="GEU80362.1"/>
    </source>
</evidence>